<evidence type="ECO:0000313" key="4">
    <source>
        <dbReference type="EMBL" id="MBE9213913.1"/>
    </source>
</evidence>
<reference evidence="4" key="1">
    <citation type="submission" date="2020-10" db="EMBL/GenBank/DDBJ databases">
        <authorList>
            <person name="Castelo-Branco R."/>
            <person name="Eusebio N."/>
            <person name="Adriana R."/>
            <person name="Vieira A."/>
            <person name="Brugerolle De Fraissinette N."/>
            <person name="Rezende De Castro R."/>
            <person name="Schneider M.P."/>
            <person name="Vasconcelos V."/>
            <person name="Leao P.N."/>
        </authorList>
    </citation>
    <scope>NUCLEOTIDE SEQUENCE</scope>
    <source>
        <strain evidence="4">LEGE 06105</strain>
    </source>
</reference>
<keyword evidence="2" id="KW-0812">Transmembrane</keyword>
<feature type="region of interest" description="Disordered" evidence="1">
    <location>
        <begin position="519"/>
        <end position="559"/>
    </location>
</feature>
<keyword evidence="5" id="KW-1185">Reference proteome</keyword>
<feature type="transmembrane region" description="Helical" evidence="2">
    <location>
        <begin position="129"/>
        <end position="146"/>
    </location>
</feature>
<protein>
    <submittedName>
        <fullName evidence="4">4Fe-4S binding protein</fullName>
    </submittedName>
</protein>
<feature type="transmembrane region" description="Helical" evidence="2">
    <location>
        <begin position="152"/>
        <end position="172"/>
    </location>
</feature>
<gene>
    <name evidence="4" type="ORF">IQ247_14770</name>
</gene>
<comment type="caution">
    <text evidence="4">The sequence shown here is derived from an EMBL/GenBank/DDBJ whole genome shotgun (WGS) entry which is preliminary data.</text>
</comment>
<proteinExistence type="predicted"/>
<dbReference type="RefSeq" id="WP_193921217.1">
    <property type="nucleotide sequence ID" value="NZ_JADEWL010000045.1"/>
</dbReference>
<feature type="transmembrane region" description="Helical" evidence="2">
    <location>
        <begin position="12"/>
        <end position="30"/>
    </location>
</feature>
<name>A0A8J7F102_9CYAN</name>
<dbReference type="EMBL" id="JADEWL010000045">
    <property type="protein sequence ID" value="MBE9213913.1"/>
    <property type="molecule type" value="Genomic_DNA"/>
</dbReference>
<feature type="transmembrane region" description="Helical" evidence="2">
    <location>
        <begin position="354"/>
        <end position="373"/>
    </location>
</feature>
<dbReference type="InterPro" id="IPR017896">
    <property type="entry name" value="4Fe4S_Fe-S-bd"/>
</dbReference>
<feature type="transmembrane region" description="Helical" evidence="2">
    <location>
        <begin position="73"/>
        <end position="90"/>
    </location>
</feature>
<dbReference type="Proteomes" id="UP000620559">
    <property type="component" value="Unassembled WGS sequence"/>
</dbReference>
<evidence type="ECO:0000256" key="1">
    <source>
        <dbReference type="SAM" id="MobiDB-lite"/>
    </source>
</evidence>
<accession>A0A8J7F102</accession>
<feature type="domain" description="4Fe-4S ferredoxin-type" evidence="3">
    <location>
        <begin position="158"/>
        <end position="193"/>
    </location>
</feature>
<dbReference type="Pfam" id="PF12801">
    <property type="entry name" value="Fer4_5"/>
    <property type="match status" value="1"/>
</dbReference>
<organism evidence="4 5">
    <name type="scientific">Plectonema cf. radiosum LEGE 06105</name>
    <dbReference type="NCBI Taxonomy" id="945769"/>
    <lineage>
        <taxon>Bacteria</taxon>
        <taxon>Bacillati</taxon>
        <taxon>Cyanobacteriota</taxon>
        <taxon>Cyanophyceae</taxon>
        <taxon>Oscillatoriophycideae</taxon>
        <taxon>Oscillatoriales</taxon>
        <taxon>Microcoleaceae</taxon>
        <taxon>Plectonema</taxon>
    </lineage>
</organism>
<evidence type="ECO:0000313" key="5">
    <source>
        <dbReference type="Proteomes" id="UP000620559"/>
    </source>
</evidence>
<evidence type="ECO:0000259" key="3">
    <source>
        <dbReference type="Pfam" id="PF12801"/>
    </source>
</evidence>
<dbReference type="AlphaFoldDB" id="A0A8J7F102"/>
<feature type="transmembrane region" description="Helical" evidence="2">
    <location>
        <begin position="385"/>
        <end position="403"/>
    </location>
</feature>
<keyword evidence="2" id="KW-0472">Membrane</keyword>
<sequence length="559" mass="64677">MLSKVSESKMHAVRWILVIGWLILIVSLFYDPITHILTDPNNLASPLRDNHECILVQGDRCVPEKAYPIGTRIFWGMILPAAVFIVFVFGHETWRRICPLYFLSQIPRALGLKPRLNIENNQWLIRNHFYLQFFLLFLGLNSRILFINSTRWVLGLFLIATILSAITVVFLYGGRSWCHYVCPFGAVQTVFTGPRGLLGSSAHQAPAKSITQSMCRTVDKSTGQEKSACIGCKSPCMDIDSEKAYWNQLQKPGRKFLQYGYLGLAIGYFIYYRLYSGNFDYYFSGVWTYDNSLFALWKPGFYINNQSIAIPKIAAVPLTLGLSIIVCYYSCHKLEKVYRGYLKHKYPEISSQQVLHRVFTIITFLAFNAFFVYGGRPEILRLPMVLQLLFNGLIVLVSTIWLVRNWKRSAEQYQKESLTHSFRRQLQRLPINIEQFLNGRSLDKLKADELFILAEILPQFSERGRHYVYRWMLEEALAEKCTSSEQSLAYLTSIRQRLGLEDEEHYQILSAISSERPELIYPQQSEKTTETQTLPTKLKKLQEPPNSGCAETQIRRKKR</sequence>
<feature type="transmembrane region" description="Helical" evidence="2">
    <location>
        <begin position="256"/>
        <end position="274"/>
    </location>
</feature>
<feature type="compositionally biased region" description="Polar residues" evidence="1">
    <location>
        <begin position="522"/>
        <end position="535"/>
    </location>
</feature>
<keyword evidence="2" id="KW-1133">Transmembrane helix</keyword>
<evidence type="ECO:0000256" key="2">
    <source>
        <dbReference type="SAM" id="Phobius"/>
    </source>
</evidence>
<feature type="transmembrane region" description="Helical" evidence="2">
    <location>
        <begin position="308"/>
        <end position="329"/>
    </location>
</feature>